<dbReference type="Pfam" id="PF01121">
    <property type="entry name" value="CoaE"/>
    <property type="match status" value="1"/>
</dbReference>
<reference evidence="5 6" key="1">
    <citation type="journal article" date="2019" name="Int. J. Syst. Evol. Microbiol.">
        <title>The Global Catalogue of Microorganisms (GCM) 10K type strain sequencing project: providing services to taxonomists for standard genome sequencing and annotation.</title>
        <authorList>
            <consortium name="The Broad Institute Genomics Platform"/>
            <consortium name="The Broad Institute Genome Sequencing Center for Infectious Disease"/>
            <person name="Wu L."/>
            <person name="Ma J."/>
        </authorList>
    </citation>
    <scope>NUCLEOTIDE SEQUENCE [LARGE SCALE GENOMIC DNA]</scope>
    <source>
        <strain evidence="5 6">JCM 14900</strain>
    </source>
</reference>
<evidence type="ECO:0000256" key="3">
    <source>
        <dbReference type="HAMAP-Rule" id="MF_00376"/>
    </source>
</evidence>
<organism evidence="5 6">
    <name type="scientific">Microbacterium aoyamense</name>
    <dbReference type="NCBI Taxonomy" id="344166"/>
    <lineage>
        <taxon>Bacteria</taxon>
        <taxon>Bacillati</taxon>
        <taxon>Actinomycetota</taxon>
        <taxon>Actinomycetes</taxon>
        <taxon>Micrococcales</taxon>
        <taxon>Microbacteriaceae</taxon>
        <taxon>Microbacterium</taxon>
    </lineage>
</organism>
<dbReference type="InterPro" id="IPR027417">
    <property type="entry name" value="P-loop_NTPase"/>
</dbReference>
<dbReference type="SUPFAM" id="SSF52540">
    <property type="entry name" value="P-loop containing nucleoside triphosphate hydrolases"/>
    <property type="match status" value="1"/>
</dbReference>
<evidence type="ECO:0000256" key="1">
    <source>
        <dbReference type="ARBA" id="ARBA00022741"/>
    </source>
</evidence>
<comment type="catalytic activity">
    <reaction evidence="3">
        <text>3'-dephospho-CoA + ATP = ADP + CoA + H(+)</text>
        <dbReference type="Rhea" id="RHEA:18245"/>
        <dbReference type="ChEBI" id="CHEBI:15378"/>
        <dbReference type="ChEBI" id="CHEBI:30616"/>
        <dbReference type="ChEBI" id="CHEBI:57287"/>
        <dbReference type="ChEBI" id="CHEBI:57328"/>
        <dbReference type="ChEBI" id="CHEBI:456216"/>
        <dbReference type="EC" id="2.7.1.24"/>
    </reaction>
</comment>
<gene>
    <name evidence="3" type="primary">coaE</name>
    <name evidence="5" type="ORF">GCM10009775_25350</name>
</gene>
<dbReference type="PROSITE" id="PS51219">
    <property type="entry name" value="DPCK"/>
    <property type="match status" value="1"/>
</dbReference>
<dbReference type="Proteomes" id="UP001501343">
    <property type="component" value="Unassembled WGS sequence"/>
</dbReference>
<protein>
    <recommendedName>
        <fullName evidence="3 4">Dephospho-CoA kinase</fullName>
        <ecNumber evidence="3 4">2.7.1.24</ecNumber>
    </recommendedName>
    <alternativeName>
        <fullName evidence="3">Dephosphocoenzyme A kinase</fullName>
    </alternativeName>
</protein>
<keyword evidence="3" id="KW-0963">Cytoplasm</keyword>
<evidence type="ECO:0000256" key="4">
    <source>
        <dbReference type="NCBIfam" id="TIGR00152"/>
    </source>
</evidence>
<comment type="function">
    <text evidence="3">Catalyzes the phosphorylation of the 3'-hydroxyl group of dephosphocoenzyme A to form coenzyme A.</text>
</comment>
<dbReference type="NCBIfam" id="NF002879">
    <property type="entry name" value="PRK03333.1"/>
    <property type="match status" value="1"/>
</dbReference>
<proteinExistence type="inferred from homology"/>
<evidence type="ECO:0000313" key="6">
    <source>
        <dbReference type="Proteomes" id="UP001501343"/>
    </source>
</evidence>
<comment type="pathway">
    <text evidence="3">Cofactor biosynthesis; coenzyme A biosynthesis; CoA from (R)-pantothenate: step 5/5.</text>
</comment>
<dbReference type="EC" id="2.7.1.24" evidence="3 4"/>
<accession>A0ABN2PTN0</accession>
<dbReference type="PANTHER" id="PTHR10695">
    <property type="entry name" value="DEPHOSPHO-COA KINASE-RELATED"/>
    <property type="match status" value="1"/>
</dbReference>
<feature type="binding site" evidence="3">
    <location>
        <begin position="11"/>
        <end position="16"/>
    </location>
    <ligand>
        <name>ATP</name>
        <dbReference type="ChEBI" id="CHEBI:30616"/>
    </ligand>
</feature>
<dbReference type="PANTHER" id="PTHR10695:SF46">
    <property type="entry name" value="BIFUNCTIONAL COENZYME A SYNTHASE-RELATED"/>
    <property type="match status" value="1"/>
</dbReference>
<keyword evidence="1 3" id="KW-0547">Nucleotide-binding</keyword>
<sequence length="206" mass="21938">MPLIALTGGIASGKSTIARRLAEHGAVVVDADQIVRDVQQPGTPVLATLADAFGSDVIAADGSLDRPALGARVFGDPEAVSRLNAIVHPAVRDESARRFSEAFAADTDAVVVYDVPLLVEARASDPWQLIVVAHAPADVRTRRMVDLRGMTEQDAAARLASQVSDEVRLAIADVVIDTSGTIQHTLDQSDELWETLDDRVAERAAR</sequence>
<keyword evidence="6" id="KW-1185">Reference proteome</keyword>
<dbReference type="InterPro" id="IPR001977">
    <property type="entry name" value="Depp_CoAkinase"/>
</dbReference>
<evidence type="ECO:0000313" key="5">
    <source>
        <dbReference type="EMBL" id="GAA1932275.1"/>
    </source>
</evidence>
<dbReference type="EMBL" id="BAAAOF010000005">
    <property type="protein sequence ID" value="GAA1932275.1"/>
    <property type="molecule type" value="Genomic_DNA"/>
</dbReference>
<comment type="caution">
    <text evidence="5">The sequence shown here is derived from an EMBL/GenBank/DDBJ whole genome shotgun (WGS) entry which is preliminary data.</text>
</comment>
<dbReference type="NCBIfam" id="TIGR00152">
    <property type="entry name" value="dephospho-CoA kinase"/>
    <property type="match status" value="1"/>
</dbReference>
<evidence type="ECO:0000256" key="2">
    <source>
        <dbReference type="ARBA" id="ARBA00022840"/>
    </source>
</evidence>
<keyword evidence="3" id="KW-0173">Coenzyme A biosynthesis</keyword>
<dbReference type="RefSeq" id="WP_248147780.1">
    <property type="nucleotide sequence ID" value="NZ_BAAAOF010000005.1"/>
</dbReference>
<comment type="subcellular location">
    <subcellularLocation>
        <location evidence="3">Cytoplasm</location>
    </subcellularLocation>
</comment>
<name>A0ABN2PTN0_9MICO</name>
<keyword evidence="2 3" id="KW-0067">ATP-binding</keyword>
<dbReference type="HAMAP" id="MF_00376">
    <property type="entry name" value="Dephospho_CoA_kinase"/>
    <property type="match status" value="1"/>
</dbReference>
<keyword evidence="3" id="KW-0418">Kinase</keyword>
<dbReference type="CDD" id="cd02022">
    <property type="entry name" value="DPCK"/>
    <property type="match status" value="1"/>
</dbReference>
<keyword evidence="3" id="KW-0808">Transferase</keyword>
<dbReference type="Gene3D" id="3.40.50.300">
    <property type="entry name" value="P-loop containing nucleotide triphosphate hydrolases"/>
    <property type="match status" value="1"/>
</dbReference>
<comment type="similarity">
    <text evidence="3">Belongs to the CoaE family.</text>
</comment>